<dbReference type="EMBL" id="CAJOBI010222688">
    <property type="protein sequence ID" value="CAF5045291.1"/>
    <property type="molecule type" value="Genomic_DNA"/>
</dbReference>
<evidence type="ECO:0000313" key="1">
    <source>
        <dbReference type="EMBL" id="CAF4228226.1"/>
    </source>
</evidence>
<feature type="non-terminal residue" evidence="1">
    <location>
        <position position="1"/>
    </location>
</feature>
<sequence length="45" mass="5394">MPLSPEEKMYVQHTITNTKDGLDKLFEISKHNYDNERDYMPNRPP</sequence>
<dbReference type="Proteomes" id="UP000681967">
    <property type="component" value="Unassembled WGS sequence"/>
</dbReference>
<proteinExistence type="predicted"/>
<protein>
    <submittedName>
        <fullName evidence="1">Uncharacterized protein</fullName>
    </submittedName>
</protein>
<organism evidence="1 4">
    <name type="scientific">Rotaria magnacalcarata</name>
    <dbReference type="NCBI Taxonomy" id="392030"/>
    <lineage>
        <taxon>Eukaryota</taxon>
        <taxon>Metazoa</taxon>
        <taxon>Spiralia</taxon>
        <taxon>Gnathifera</taxon>
        <taxon>Rotifera</taxon>
        <taxon>Eurotatoria</taxon>
        <taxon>Bdelloidea</taxon>
        <taxon>Philodinida</taxon>
        <taxon>Philodinidae</taxon>
        <taxon>Rotaria</taxon>
    </lineage>
</organism>
<evidence type="ECO:0000313" key="4">
    <source>
        <dbReference type="Proteomes" id="UP000681720"/>
    </source>
</evidence>
<reference evidence="1" key="1">
    <citation type="submission" date="2021-02" db="EMBL/GenBank/DDBJ databases">
        <authorList>
            <person name="Nowell W R."/>
        </authorList>
    </citation>
    <scope>NUCLEOTIDE SEQUENCE</scope>
</reference>
<name>A0A8S2SXX9_9BILA</name>
<evidence type="ECO:0000313" key="2">
    <source>
        <dbReference type="EMBL" id="CAF5045291.1"/>
    </source>
</evidence>
<dbReference type="EMBL" id="CAJOBJ010023301">
    <property type="protein sequence ID" value="CAF4228226.1"/>
    <property type="molecule type" value="Genomic_DNA"/>
</dbReference>
<gene>
    <name evidence="3" type="ORF">BYL167_LOCUS78385</name>
    <name evidence="1" type="ORF">GIL414_LOCUS22717</name>
    <name evidence="2" type="ORF">SMN809_LOCUS58869</name>
</gene>
<comment type="caution">
    <text evidence="1">The sequence shown here is derived from an EMBL/GenBank/DDBJ whole genome shotgun (WGS) entry which is preliminary data.</text>
</comment>
<evidence type="ECO:0000313" key="3">
    <source>
        <dbReference type="EMBL" id="CAF5177164.1"/>
    </source>
</evidence>
<dbReference type="AlphaFoldDB" id="A0A8S2SXX9"/>
<dbReference type="Proteomes" id="UP000676336">
    <property type="component" value="Unassembled WGS sequence"/>
</dbReference>
<dbReference type="EMBL" id="CAJOBH010287628">
    <property type="protein sequence ID" value="CAF5177164.1"/>
    <property type="molecule type" value="Genomic_DNA"/>
</dbReference>
<dbReference type="Proteomes" id="UP000681720">
    <property type="component" value="Unassembled WGS sequence"/>
</dbReference>
<accession>A0A8S2SXX9</accession>